<evidence type="ECO:0000256" key="5">
    <source>
        <dbReference type="ARBA" id="ARBA00022801"/>
    </source>
</evidence>
<keyword evidence="4" id="KW-0255">Endonuclease</keyword>
<keyword evidence="10" id="KW-1185">Reference proteome</keyword>
<dbReference type="GO" id="GO:0006364">
    <property type="term" value="P:rRNA processing"/>
    <property type="evidence" value="ECO:0007669"/>
    <property type="project" value="TreeGrafter"/>
</dbReference>
<evidence type="ECO:0000313" key="10">
    <source>
        <dbReference type="Proteomes" id="UP000201838"/>
    </source>
</evidence>
<keyword evidence="3" id="KW-0479">Metal-binding</keyword>
<feature type="domain" description="RNA-binding protein AU-1/Ribonuclease E/G" evidence="8">
    <location>
        <begin position="210"/>
        <end position="333"/>
    </location>
</feature>
<accession>A0A238J3S8</accession>
<dbReference type="GO" id="GO:0004519">
    <property type="term" value="F:endonuclease activity"/>
    <property type="evidence" value="ECO:0007669"/>
    <property type="project" value="UniProtKB-KW"/>
</dbReference>
<dbReference type="GO" id="GO:0004540">
    <property type="term" value="F:RNA nuclease activity"/>
    <property type="evidence" value="ECO:0007669"/>
    <property type="project" value="InterPro"/>
</dbReference>
<evidence type="ECO:0000313" key="9">
    <source>
        <dbReference type="EMBL" id="SMX25267.1"/>
    </source>
</evidence>
<evidence type="ECO:0000256" key="2">
    <source>
        <dbReference type="ARBA" id="ARBA00022722"/>
    </source>
</evidence>
<dbReference type="GO" id="GO:0005737">
    <property type="term" value="C:cytoplasm"/>
    <property type="evidence" value="ECO:0007669"/>
    <property type="project" value="TreeGrafter"/>
</dbReference>
<dbReference type="EMBL" id="FXXQ01000014">
    <property type="protein sequence ID" value="SMX25267.1"/>
    <property type="molecule type" value="Genomic_DNA"/>
</dbReference>
<dbReference type="EC" id="3.1.26.-" evidence="9"/>
<keyword evidence="7" id="KW-0694">RNA-binding</keyword>
<evidence type="ECO:0000256" key="4">
    <source>
        <dbReference type="ARBA" id="ARBA00022759"/>
    </source>
</evidence>
<evidence type="ECO:0000256" key="6">
    <source>
        <dbReference type="ARBA" id="ARBA00022842"/>
    </source>
</evidence>
<name>A0A238J3S8_9RHOB</name>
<dbReference type="Pfam" id="PF10150">
    <property type="entry name" value="RNase_E_G"/>
    <property type="match status" value="2"/>
</dbReference>
<dbReference type="InterPro" id="IPR004659">
    <property type="entry name" value="RNase_E/G"/>
</dbReference>
<keyword evidence="6" id="KW-0460">Magnesium</keyword>
<sequence>MKGTLAVLGEVNGVAAAALMRDGVLDDLLVDAPDDRIRPGAIFRARATRPMKGQGGLILSSPQGPLFFRQAKGIASGQRLIVQATTYAEGGKATPVTDRIVFKSRYCLVTPGAPGLNISRDIKDEERRVELRALCDGEVGEDGLGLVLRSVCAGADDDAVLDDVLEMLSLARQVLSESVEGDEELLLDGPDAQSLAWRDWPEADQVDAEPGAFERHGIEDEIDALGRANVSLGGGAHMYVEPTRAFVAVDVNTGGDTSPAAGLKANIAAIRALPRALRVRGLGGQIVVDAAPMPKKDRRQVEQAARMAFKSDSIETSLVGWTPLGHLEMQRKRERLPLKESLT</sequence>
<dbReference type="PANTHER" id="PTHR30001:SF1">
    <property type="entry name" value="RIBONUCLEASE E_G-LIKE PROTEIN, CHLOROPLASTIC"/>
    <property type="match status" value="1"/>
</dbReference>
<gene>
    <name evidence="9" type="primary">rng</name>
    <name evidence="9" type="ORF">BOA8489_03405</name>
</gene>
<proteinExistence type="predicted"/>
<dbReference type="Proteomes" id="UP000201838">
    <property type="component" value="Unassembled WGS sequence"/>
</dbReference>
<dbReference type="GO" id="GO:0046872">
    <property type="term" value="F:metal ion binding"/>
    <property type="evidence" value="ECO:0007669"/>
    <property type="project" value="UniProtKB-KW"/>
</dbReference>
<reference evidence="9 10" key="1">
    <citation type="submission" date="2017-05" db="EMBL/GenBank/DDBJ databases">
        <authorList>
            <person name="Song R."/>
            <person name="Chenine A.L."/>
            <person name="Ruprecht R.M."/>
        </authorList>
    </citation>
    <scope>NUCLEOTIDE SEQUENCE [LARGE SCALE GENOMIC DNA]</scope>
    <source>
        <strain evidence="9 10">CECT 8489</strain>
    </source>
</reference>
<dbReference type="AlphaFoldDB" id="A0A238J3S8"/>
<dbReference type="PANTHER" id="PTHR30001">
    <property type="entry name" value="RIBONUCLEASE"/>
    <property type="match status" value="1"/>
</dbReference>
<evidence type="ECO:0000256" key="3">
    <source>
        <dbReference type="ARBA" id="ARBA00022723"/>
    </source>
</evidence>
<keyword evidence="5 9" id="KW-0378">Hydrolase</keyword>
<keyword evidence="2" id="KW-0540">Nuclease</keyword>
<protein>
    <submittedName>
        <fullName evidence="9">Ribonuclease G</fullName>
        <ecNumber evidence="9">3.1.26.-</ecNumber>
    </submittedName>
</protein>
<dbReference type="GO" id="GO:0016787">
    <property type="term" value="F:hydrolase activity"/>
    <property type="evidence" value="ECO:0007669"/>
    <property type="project" value="UniProtKB-KW"/>
</dbReference>
<evidence type="ECO:0000256" key="1">
    <source>
        <dbReference type="ARBA" id="ARBA00001946"/>
    </source>
</evidence>
<organism evidence="9 10">
    <name type="scientific">Boseongicola aestuarii</name>
    <dbReference type="NCBI Taxonomy" id="1470561"/>
    <lineage>
        <taxon>Bacteria</taxon>
        <taxon>Pseudomonadati</taxon>
        <taxon>Pseudomonadota</taxon>
        <taxon>Alphaproteobacteria</taxon>
        <taxon>Rhodobacterales</taxon>
        <taxon>Paracoccaceae</taxon>
        <taxon>Boseongicola</taxon>
    </lineage>
</organism>
<evidence type="ECO:0000256" key="7">
    <source>
        <dbReference type="ARBA" id="ARBA00022884"/>
    </source>
</evidence>
<dbReference type="InterPro" id="IPR019307">
    <property type="entry name" value="RNA-bd_AU-1/RNase_E/G"/>
</dbReference>
<feature type="domain" description="RNA-binding protein AU-1/Ribonuclease E/G" evidence="8">
    <location>
        <begin position="103"/>
        <end position="200"/>
    </location>
</feature>
<dbReference type="GO" id="GO:0003723">
    <property type="term" value="F:RNA binding"/>
    <property type="evidence" value="ECO:0007669"/>
    <property type="project" value="UniProtKB-KW"/>
</dbReference>
<comment type="cofactor">
    <cofactor evidence="1">
        <name>Mg(2+)</name>
        <dbReference type="ChEBI" id="CHEBI:18420"/>
    </cofactor>
</comment>
<dbReference type="RefSeq" id="WP_245813934.1">
    <property type="nucleotide sequence ID" value="NZ_FXXQ01000014.1"/>
</dbReference>
<evidence type="ECO:0000259" key="8">
    <source>
        <dbReference type="Pfam" id="PF10150"/>
    </source>
</evidence>